<evidence type="ECO:0000313" key="2">
    <source>
        <dbReference type="Proteomes" id="UP000268084"/>
    </source>
</evidence>
<organism evidence="1 2">
    <name type="scientific">Nakamurella antarctica</name>
    <dbReference type="NCBI Taxonomy" id="1902245"/>
    <lineage>
        <taxon>Bacteria</taxon>
        <taxon>Bacillati</taxon>
        <taxon>Actinomycetota</taxon>
        <taxon>Actinomycetes</taxon>
        <taxon>Nakamurellales</taxon>
        <taxon>Nakamurellaceae</taxon>
        <taxon>Nakamurella</taxon>
    </lineage>
</organism>
<dbReference type="KEGG" id="nak:EH165_08565"/>
<reference evidence="1 2" key="2">
    <citation type="submission" date="2018-12" db="EMBL/GenBank/DDBJ databases">
        <title>Nakamurella antarcticus sp. nov., isolated from Antarctica South Shetland Islands soil.</title>
        <authorList>
            <person name="Peng F."/>
        </authorList>
    </citation>
    <scope>NUCLEOTIDE SEQUENCE [LARGE SCALE GENOMIC DNA]</scope>
    <source>
        <strain evidence="1 2">S14-144</strain>
    </source>
</reference>
<dbReference type="InterPro" id="IPR021412">
    <property type="entry name" value="DUF3052"/>
</dbReference>
<keyword evidence="2" id="KW-1185">Reference proteome</keyword>
<accession>A0A3G8ZUL1</accession>
<dbReference type="AlphaFoldDB" id="A0A3G8ZUL1"/>
<name>A0A3G8ZUL1_9ACTN</name>
<sequence>MTDVAGPAGVAAARLGLAAGNLVGEFGYDDDVDHDFRDEIEDLIGAEMLDEDADDVVDAVMLWWRETDGDLTDALVDAMTPLADSGSIWLLTPKTGRDGYVEPSDVSEAAQISGLASTTSSSVGPEWTMTRLVRPKSEKKVRS</sequence>
<gene>
    <name evidence="1" type="ORF">EH165_08565</name>
</gene>
<dbReference type="OrthoDB" id="5185945at2"/>
<dbReference type="RefSeq" id="WP_124799093.1">
    <property type="nucleotide sequence ID" value="NZ_CP034170.1"/>
</dbReference>
<reference evidence="1 2" key="1">
    <citation type="submission" date="2018-11" db="EMBL/GenBank/DDBJ databases">
        <authorList>
            <person name="Da X."/>
        </authorList>
    </citation>
    <scope>NUCLEOTIDE SEQUENCE [LARGE SCALE GENOMIC DNA]</scope>
    <source>
        <strain evidence="1 2">S14-144</strain>
    </source>
</reference>
<protein>
    <submittedName>
        <fullName evidence="1">DUF3052 domain-containing protein</fullName>
    </submittedName>
</protein>
<dbReference type="Proteomes" id="UP000268084">
    <property type="component" value="Chromosome"/>
</dbReference>
<dbReference type="Pfam" id="PF11253">
    <property type="entry name" value="DUF3052"/>
    <property type="match status" value="1"/>
</dbReference>
<evidence type="ECO:0000313" key="1">
    <source>
        <dbReference type="EMBL" id="AZI58184.1"/>
    </source>
</evidence>
<dbReference type="EMBL" id="CP034170">
    <property type="protein sequence ID" value="AZI58184.1"/>
    <property type="molecule type" value="Genomic_DNA"/>
</dbReference>
<proteinExistence type="predicted"/>